<keyword evidence="1" id="KW-0732">Signal</keyword>
<name>A0A2M4DEF2_ANODA</name>
<feature type="chain" id="PRO_5014863197" evidence="1">
    <location>
        <begin position="20"/>
        <end position="143"/>
    </location>
</feature>
<sequence length="143" mass="14589">MRLLVVVVLAIAGFVTVIGSSRDVGTFGLLGTPITAANVSSRFVVVGVIVVGADADAIDDVGGFGVFGSLMEAPDVPLSFPVTIAPATTVADDDDASDCCLLIRSKFAKLLPLGSRPFFDGTSTVDIIGGFVRIAFVSIVVLG</sequence>
<reference evidence="2" key="1">
    <citation type="submission" date="2018-01" db="EMBL/GenBank/DDBJ databases">
        <title>An insight into the sialome of Amazonian anophelines.</title>
        <authorList>
            <person name="Ribeiro J.M."/>
            <person name="Scarpassa V."/>
            <person name="Calvo E."/>
        </authorList>
    </citation>
    <scope>NUCLEOTIDE SEQUENCE</scope>
</reference>
<evidence type="ECO:0000313" key="2">
    <source>
        <dbReference type="EMBL" id="MBW75957.1"/>
    </source>
</evidence>
<dbReference type="EMBL" id="GGFL01011779">
    <property type="protein sequence ID" value="MBW75957.1"/>
    <property type="molecule type" value="Transcribed_RNA"/>
</dbReference>
<proteinExistence type="predicted"/>
<protein>
    <submittedName>
        <fullName evidence="2">Putative secreted protein</fullName>
    </submittedName>
</protein>
<organism evidence="2">
    <name type="scientific">Anopheles darlingi</name>
    <name type="common">Mosquito</name>
    <dbReference type="NCBI Taxonomy" id="43151"/>
    <lineage>
        <taxon>Eukaryota</taxon>
        <taxon>Metazoa</taxon>
        <taxon>Ecdysozoa</taxon>
        <taxon>Arthropoda</taxon>
        <taxon>Hexapoda</taxon>
        <taxon>Insecta</taxon>
        <taxon>Pterygota</taxon>
        <taxon>Neoptera</taxon>
        <taxon>Endopterygota</taxon>
        <taxon>Diptera</taxon>
        <taxon>Nematocera</taxon>
        <taxon>Culicoidea</taxon>
        <taxon>Culicidae</taxon>
        <taxon>Anophelinae</taxon>
        <taxon>Anopheles</taxon>
    </lineage>
</organism>
<dbReference type="AlphaFoldDB" id="A0A2M4DEF2"/>
<accession>A0A2M4DEF2</accession>
<evidence type="ECO:0000256" key="1">
    <source>
        <dbReference type="SAM" id="SignalP"/>
    </source>
</evidence>
<feature type="signal peptide" evidence="1">
    <location>
        <begin position="1"/>
        <end position="19"/>
    </location>
</feature>